<dbReference type="AlphaFoldDB" id="A0A382UIA4"/>
<feature type="non-terminal residue" evidence="1">
    <location>
        <position position="1"/>
    </location>
</feature>
<sequence length="76" mass="8587">MIGLIKIIIFSVLSVILFTVNILADNNHPLPPAIPNVQAIYDHEKITVYWDRAAESSIDSLTGYSDFEGYRIYRSS</sequence>
<proteinExistence type="predicted"/>
<protein>
    <recommendedName>
        <fullName evidence="2">Fibronectin type-III domain-containing protein</fullName>
    </recommendedName>
</protein>
<evidence type="ECO:0000313" key="1">
    <source>
        <dbReference type="EMBL" id="SVD34009.1"/>
    </source>
</evidence>
<name>A0A382UIA4_9ZZZZ</name>
<gene>
    <name evidence="1" type="ORF">METZ01_LOCUS386863</name>
</gene>
<feature type="non-terminal residue" evidence="1">
    <location>
        <position position="76"/>
    </location>
</feature>
<accession>A0A382UIA4</accession>
<evidence type="ECO:0008006" key="2">
    <source>
        <dbReference type="Google" id="ProtNLM"/>
    </source>
</evidence>
<reference evidence="1" key="1">
    <citation type="submission" date="2018-05" db="EMBL/GenBank/DDBJ databases">
        <authorList>
            <person name="Lanie J.A."/>
            <person name="Ng W.-L."/>
            <person name="Kazmierczak K.M."/>
            <person name="Andrzejewski T.M."/>
            <person name="Davidsen T.M."/>
            <person name="Wayne K.J."/>
            <person name="Tettelin H."/>
            <person name="Glass J.I."/>
            <person name="Rusch D."/>
            <person name="Podicherti R."/>
            <person name="Tsui H.-C.T."/>
            <person name="Winkler M.E."/>
        </authorList>
    </citation>
    <scope>NUCLEOTIDE SEQUENCE</scope>
</reference>
<dbReference type="EMBL" id="UINC01144474">
    <property type="protein sequence ID" value="SVD34009.1"/>
    <property type="molecule type" value="Genomic_DNA"/>
</dbReference>
<organism evidence="1">
    <name type="scientific">marine metagenome</name>
    <dbReference type="NCBI Taxonomy" id="408172"/>
    <lineage>
        <taxon>unclassified sequences</taxon>
        <taxon>metagenomes</taxon>
        <taxon>ecological metagenomes</taxon>
    </lineage>
</organism>